<name>A0AAF0R278_SOLVR</name>
<dbReference type="AlphaFoldDB" id="A0AAF0R278"/>
<dbReference type="EMBL" id="CP133617">
    <property type="protein sequence ID" value="WMV32672.1"/>
    <property type="molecule type" value="Genomic_DNA"/>
</dbReference>
<organism evidence="2 3">
    <name type="scientific">Solanum verrucosum</name>
    <dbReference type="NCBI Taxonomy" id="315347"/>
    <lineage>
        <taxon>Eukaryota</taxon>
        <taxon>Viridiplantae</taxon>
        <taxon>Streptophyta</taxon>
        <taxon>Embryophyta</taxon>
        <taxon>Tracheophyta</taxon>
        <taxon>Spermatophyta</taxon>
        <taxon>Magnoliopsida</taxon>
        <taxon>eudicotyledons</taxon>
        <taxon>Gunneridae</taxon>
        <taxon>Pentapetalae</taxon>
        <taxon>asterids</taxon>
        <taxon>lamiids</taxon>
        <taxon>Solanales</taxon>
        <taxon>Solanaceae</taxon>
        <taxon>Solanoideae</taxon>
        <taxon>Solaneae</taxon>
        <taxon>Solanum</taxon>
    </lineage>
</organism>
<gene>
    <name evidence="2" type="ORF">MTR67_026057</name>
</gene>
<evidence type="ECO:0008006" key="4">
    <source>
        <dbReference type="Google" id="ProtNLM"/>
    </source>
</evidence>
<accession>A0AAF0R278</accession>
<keyword evidence="3" id="KW-1185">Reference proteome</keyword>
<feature type="non-terminal residue" evidence="2">
    <location>
        <position position="1"/>
    </location>
</feature>
<feature type="region of interest" description="Disordered" evidence="1">
    <location>
        <begin position="96"/>
        <end position="153"/>
    </location>
</feature>
<sequence length="153" mass="17314">RTVDIILIQDETNVVAPCREPQVEHVRPWIQHATEESEAWIEQWVEHMMDKKVHAVHTHLDAFELKVLERSSPIVDVTTLQKEIESLHKYVTKLLAPPETEPESAPTEQVDDTVLSTLFEDGMSPPNSSRTAGKHPCSSRTSDDTKVGRASKR</sequence>
<proteinExistence type="predicted"/>
<evidence type="ECO:0000313" key="3">
    <source>
        <dbReference type="Proteomes" id="UP001234989"/>
    </source>
</evidence>
<evidence type="ECO:0000256" key="1">
    <source>
        <dbReference type="SAM" id="MobiDB-lite"/>
    </source>
</evidence>
<protein>
    <recommendedName>
        <fullName evidence="4">Integrase core domain containing protein</fullName>
    </recommendedName>
</protein>
<reference evidence="2" key="1">
    <citation type="submission" date="2023-08" db="EMBL/GenBank/DDBJ databases">
        <title>A de novo genome assembly of Solanum verrucosum Schlechtendal, a Mexican diploid species geographically isolated from the other diploid A-genome species in potato relatives.</title>
        <authorList>
            <person name="Hosaka K."/>
        </authorList>
    </citation>
    <scope>NUCLEOTIDE SEQUENCE</scope>
    <source>
        <tissue evidence="2">Young leaves</tissue>
    </source>
</reference>
<evidence type="ECO:0000313" key="2">
    <source>
        <dbReference type="EMBL" id="WMV32672.1"/>
    </source>
</evidence>
<dbReference type="Proteomes" id="UP001234989">
    <property type="component" value="Chromosome 6"/>
</dbReference>